<dbReference type="Proteomes" id="UP000314294">
    <property type="component" value="Unassembled WGS sequence"/>
</dbReference>
<proteinExistence type="predicted"/>
<gene>
    <name evidence="1" type="ORF">EYF80_025785</name>
</gene>
<dbReference type="AlphaFoldDB" id="A0A4Z2HG50"/>
<keyword evidence="2" id="KW-1185">Reference proteome</keyword>
<sequence length="112" mass="12345">MAQALQEAKAGRLTLQQAAQQFGARKSSLSQWKGEECPLTVSLKFSRVLRDQRVKNPSVVLAGFRRFGLYPLDPMAIDWSWVMLSGPRRVTSSPPPPPPPPTNPITIFLGCA</sequence>
<dbReference type="EMBL" id="SRLO01000261">
    <property type="protein sequence ID" value="TNN63943.1"/>
    <property type="molecule type" value="Genomic_DNA"/>
</dbReference>
<evidence type="ECO:0000313" key="1">
    <source>
        <dbReference type="EMBL" id="TNN63943.1"/>
    </source>
</evidence>
<dbReference type="OrthoDB" id="10635696at2759"/>
<protein>
    <submittedName>
        <fullName evidence="1">Uncharacterized protein</fullName>
    </submittedName>
</protein>
<evidence type="ECO:0000313" key="2">
    <source>
        <dbReference type="Proteomes" id="UP000314294"/>
    </source>
</evidence>
<reference evidence="1 2" key="1">
    <citation type="submission" date="2019-03" db="EMBL/GenBank/DDBJ databases">
        <title>First draft genome of Liparis tanakae, snailfish: a comprehensive survey of snailfish specific genes.</title>
        <authorList>
            <person name="Kim W."/>
            <person name="Song I."/>
            <person name="Jeong J.-H."/>
            <person name="Kim D."/>
            <person name="Kim S."/>
            <person name="Ryu S."/>
            <person name="Song J.Y."/>
            <person name="Lee S.K."/>
        </authorList>
    </citation>
    <scope>NUCLEOTIDE SEQUENCE [LARGE SCALE GENOMIC DNA]</scope>
    <source>
        <tissue evidence="1">Muscle</tissue>
    </source>
</reference>
<comment type="caution">
    <text evidence="1">The sequence shown here is derived from an EMBL/GenBank/DDBJ whole genome shotgun (WGS) entry which is preliminary data.</text>
</comment>
<accession>A0A4Z2HG50</accession>
<organism evidence="1 2">
    <name type="scientific">Liparis tanakae</name>
    <name type="common">Tanaka's snailfish</name>
    <dbReference type="NCBI Taxonomy" id="230148"/>
    <lineage>
        <taxon>Eukaryota</taxon>
        <taxon>Metazoa</taxon>
        <taxon>Chordata</taxon>
        <taxon>Craniata</taxon>
        <taxon>Vertebrata</taxon>
        <taxon>Euteleostomi</taxon>
        <taxon>Actinopterygii</taxon>
        <taxon>Neopterygii</taxon>
        <taxon>Teleostei</taxon>
        <taxon>Neoteleostei</taxon>
        <taxon>Acanthomorphata</taxon>
        <taxon>Eupercaria</taxon>
        <taxon>Perciformes</taxon>
        <taxon>Cottioidei</taxon>
        <taxon>Cottales</taxon>
        <taxon>Liparidae</taxon>
        <taxon>Liparis</taxon>
    </lineage>
</organism>
<name>A0A4Z2HG50_9TELE</name>